<dbReference type="EMBL" id="CAMKVN010003230">
    <property type="protein sequence ID" value="CAI2184109.1"/>
    <property type="molecule type" value="Genomic_DNA"/>
</dbReference>
<organism evidence="1 2">
    <name type="scientific">Funneliformis geosporum</name>
    <dbReference type="NCBI Taxonomy" id="1117311"/>
    <lineage>
        <taxon>Eukaryota</taxon>
        <taxon>Fungi</taxon>
        <taxon>Fungi incertae sedis</taxon>
        <taxon>Mucoromycota</taxon>
        <taxon>Glomeromycotina</taxon>
        <taxon>Glomeromycetes</taxon>
        <taxon>Glomerales</taxon>
        <taxon>Glomeraceae</taxon>
        <taxon>Funneliformis</taxon>
    </lineage>
</organism>
<feature type="non-terminal residue" evidence="1">
    <location>
        <position position="1"/>
    </location>
</feature>
<reference evidence="1" key="1">
    <citation type="submission" date="2022-08" db="EMBL/GenBank/DDBJ databases">
        <authorList>
            <person name="Kallberg Y."/>
            <person name="Tangrot J."/>
            <person name="Rosling A."/>
        </authorList>
    </citation>
    <scope>NUCLEOTIDE SEQUENCE</scope>
    <source>
        <strain evidence="1">Wild A</strain>
    </source>
</reference>
<keyword evidence="2" id="KW-1185">Reference proteome</keyword>
<protein>
    <submittedName>
        <fullName evidence="1">5387_t:CDS:1</fullName>
    </submittedName>
</protein>
<dbReference type="Proteomes" id="UP001153678">
    <property type="component" value="Unassembled WGS sequence"/>
</dbReference>
<gene>
    <name evidence="1" type="ORF">FWILDA_LOCUS11416</name>
</gene>
<name>A0A9W4SWN0_9GLOM</name>
<evidence type="ECO:0000313" key="2">
    <source>
        <dbReference type="Proteomes" id="UP001153678"/>
    </source>
</evidence>
<dbReference type="AlphaFoldDB" id="A0A9W4SWN0"/>
<evidence type="ECO:0000313" key="1">
    <source>
        <dbReference type="EMBL" id="CAI2184109.1"/>
    </source>
</evidence>
<proteinExistence type="predicted"/>
<comment type="caution">
    <text evidence="1">The sequence shown here is derived from an EMBL/GenBank/DDBJ whole genome shotgun (WGS) entry which is preliminary data.</text>
</comment>
<accession>A0A9W4SWN0</accession>
<sequence>TVNFLGLKHICHQLYVTRFRFKVRQAKYQLIAKFLLVPPGINLVNTIGMNWAKLHHNELIFTSSL</sequence>